<protein>
    <submittedName>
        <fullName evidence="5">Phage integrase family protein</fullName>
    </submittedName>
</protein>
<evidence type="ECO:0000259" key="4">
    <source>
        <dbReference type="PROSITE" id="PS51898"/>
    </source>
</evidence>
<evidence type="ECO:0000256" key="1">
    <source>
        <dbReference type="ARBA" id="ARBA00008857"/>
    </source>
</evidence>
<dbReference type="Gene3D" id="1.10.443.10">
    <property type="entry name" value="Intergrase catalytic core"/>
    <property type="match status" value="1"/>
</dbReference>
<keyword evidence="2" id="KW-0229">DNA integration</keyword>
<dbReference type="InterPro" id="IPR002104">
    <property type="entry name" value="Integrase_catalytic"/>
</dbReference>
<dbReference type="Pfam" id="PF00589">
    <property type="entry name" value="Phage_integrase"/>
    <property type="match status" value="1"/>
</dbReference>
<evidence type="ECO:0000256" key="3">
    <source>
        <dbReference type="ARBA" id="ARBA00023172"/>
    </source>
</evidence>
<dbReference type="SUPFAM" id="SSF56349">
    <property type="entry name" value="DNA breaking-rejoining enzymes"/>
    <property type="match status" value="1"/>
</dbReference>
<gene>
    <name evidence="5" type="ORF">C7400_115203</name>
</gene>
<comment type="similarity">
    <text evidence="1">Belongs to the 'phage' integrase family.</text>
</comment>
<name>A0ABX5MK36_9BURK</name>
<organism evidence="5 6">
    <name type="scientific">Paraburkholderia tropica</name>
    <dbReference type="NCBI Taxonomy" id="92647"/>
    <lineage>
        <taxon>Bacteria</taxon>
        <taxon>Pseudomonadati</taxon>
        <taxon>Pseudomonadota</taxon>
        <taxon>Betaproteobacteria</taxon>
        <taxon>Burkholderiales</taxon>
        <taxon>Burkholderiaceae</taxon>
        <taxon>Paraburkholderia</taxon>
    </lineage>
</organism>
<dbReference type="PANTHER" id="PTHR30629:SF2">
    <property type="entry name" value="PROPHAGE INTEGRASE INTS-RELATED"/>
    <property type="match status" value="1"/>
</dbReference>
<dbReference type="PROSITE" id="PS51898">
    <property type="entry name" value="TYR_RECOMBINASE"/>
    <property type="match status" value="1"/>
</dbReference>
<evidence type="ECO:0000313" key="6">
    <source>
        <dbReference type="Proteomes" id="UP000247515"/>
    </source>
</evidence>
<keyword evidence="3" id="KW-0233">DNA recombination</keyword>
<dbReference type="RefSeq" id="WP_258365514.1">
    <property type="nucleotide sequence ID" value="NZ_QJJV01000015.1"/>
</dbReference>
<dbReference type="EMBL" id="QJJV01000015">
    <property type="protein sequence ID" value="PXX13633.1"/>
    <property type="molecule type" value="Genomic_DNA"/>
</dbReference>
<dbReference type="InterPro" id="IPR011010">
    <property type="entry name" value="DNA_brk_join_enz"/>
</dbReference>
<dbReference type="Proteomes" id="UP000247515">
    <property type="component" value="Unassembled WGS sequence"/>
</dbReference>
<proteinExistence type="inferred from homology"/>
<accession>A0ABX5MK36</accession>
<reference evidence="5 6" key="1">
    <citation type="submission" date="2018-05" db="EMBL/GenBank/DDBJ databases">
        <title>Genomic Encyclopedia of Type Strains, Phase IV (KMG-V): Genome sequencing to study the core and pangenomes of soil and plant-associated prokaryotes.</title>
        <authorList>
            <person name="Whitman W."/>
        </authorList>
    </citation>
    <scope>NUCLEOTIDE SEQUENCE [LARGE SCALE GENOMIC DNA]</scope>
    <source>
        <strain evidence="5 6">SIr-6563</strain>
    </source>
</reference>
<keyword evidence="6" id="KW-1185">Reference proteome</keyword>
<sequence>MQWAWAHGHVSSNPVSVVDHILPNQGAKKEHQPAMPWRDVPAFTKARLRDIGPSDNTRAALLFLILTAARSGEIRGATWGEFDLKAGIWTVPGERMKAKVPHRVPLSAAALDIVKTLKEQKQHKTLAFPSPRGKVLSDMTLTALLRRVKAKGDTPGRVATAHGYRSSFRDWASESGYARAYRREQG</sequence>
<dbReference type="InterPro" id="IPR050808">
    <property type="entry name" value="Phage_Integrase"/>
</dbReference>
<dbReference type="CDD" id="cd00801">
    <property type="entry name" value="INT_P4_C"/>
    <property type="match status" value="1"/>
</dbReference>
<dbReference type="InterPro" id="IPR013762">
    <property type="entry name" value="Integrase-like_cat_sf"/>
</dbReference>
<comment type="caution">
    <text evidence="5">The sequence shown here is derived from an EMBL/GenBank/DDBJ whole genome shotgun (WGS) entry which is preliminary data.</text>
</comment>
<evidence type="ECO:0000256" key="2">
    <source>
        <dbReference type="ARBA" id="ARBA00022908"/>
    </source>
</evidence>
<evidence type="ECO:0000313" key="5">
    <source>
        <dbReference type="EMBL" id="PXX13633.1"/>
    </source>
</evidence>
<dbReference type="PANTHER" id="PTHR30629">
    <property type="entry name" value="PROPHAGE INTEGRASE"/>
    <property type="match status" value="1"/>
</dbReference>
<feature type="domain" description="Tyr recombinase" evidence="4">
    <location>
        <begin position="30"/>
        <end position="186"/>
    </location>
</feature>